<dbReference type="InterPro" id="IPR007475">
    <property type="entry name" value="UbiK"/>
</dbReference>
<dbReference type="PANTHER" id="PTHR38040">
    <property type="entry name" value="UBIQUINONE BIOSYNTHESIS ACCESSORY FACTOR UBIK"/>
    <property type="match status" value="1"/>
</dbReference>
<dbReference type="AlphaFoldDB" id="A0A7V2T428"/>
<comment type="caution">
    <text evidence="2">The sequence shown here is derived from an EMBL/GenBank/DDBJ whole genome shotgun (WGS) entry which is preliminary data.</text>
</comment>
<comment type="similarity">
    <text evidence="1">Belongs to the UbiK family.</text>
</comment>
<keyword evidence="1" id="KW-0831">Ubiquinone biosynthesis</keyword>
<evidence type="ECO:0000256" key="1">
    <source>
        <dbReference type="HAMAP-Rule" id="MF_02216"/>
    </source>
</evidence>
<dbReference type="PANTHER" id="PTHR38040:SF1">
    <property type="entry name" value="UBIQUINONE BIOSYNTHESIS ACCESSORY FACTOR UBIK"/>
    <property type="match status" value="1"/>
</dbReference>
<gene>
    <name evidence="1" type="primary">ubiK</name>
    <name evidence="2" type="ORF">ENJ51_09320</name>
</gene>
<comment type="subcellular location">
    <subcellularLocation>
        <location evidence="1">Cytoplasm</location>
    </subcellularLocation>
</comment>
<comment type="pathway">
    <text evidence="1">Cofactor biosynthesis; ubiquinone biosynthesis.</text>
</comment>
<dbReference type="Pfam" id="PF04380">
    <property type="entry name" value="BMFP"/>
    <property type="match status" value="1"/>
</dbReference>
<dbReference type="Proteomes" id="UP000885750">
    <property type="component" value="Unassembled WGS sequence"/>
</dbReference>
<reference evidence="2" key="1">
    <citation type="journal article" date="2020" name="mSystems">
        <title>Genome- and Community-Level Interaction Insights into Carbon Utilization and Element Cycling Functions of Hydrothermarchaeota in Hydrothermal Sediment.</title>
        <authorList>
            <person name="Zhou Z."/>
            <person name="Liu Y."/>
            <person name="Xu W."/>
            <person name="Pan J."/>
            <person name="Luo Z.H."/>
            <person name="Li M."/>
        </authorList>
    </citation>
    <scope>NUCLEOTIDE SEQUENCE [LARGE SCALE GENOMIC DNA]</scope>
    <source>
        <strain evidence="2">HyVt-493</strain>
    </source>
</reference>
<proteinExistence type="inferred from homology"/>
<keyword evidence="1" id="KW-0963">Cytoplasm</keyword>
<name>A0A7V2T428_LEUMU</name>
<protein>
    <recommendedName>
        <fullName evidence="1">Ubiquinone biosynthesis accessory factor UbiK</fullName>
    </recommendedName>
</protein>
<dbReference type="GO" id="GO:0005829">
    <property type="term" value="C:cytosol"/>
    <property type="evidence" value="ECO:0007669"/>
    <property type="project" value="TreeGrafter"/>
</dbReference>
<dbReference type="GO" id="GO:0006744">
    <property type="term" value="P:ubiquinone biosynthetic process"/>
    <property type="evidence" value="ECO:0007669"/>
    <property type="project" value="UniProtKB-UniRule"/>
</dbReference>
<dbReference type="HAMAP" id="MF_02216">
    <property type="entry name" value="UbiK"/>
    <property type="match status" value="1"/>
</dbReference>
<dbReference type="EMBL" id="DRMS01000346">
    <property type="protein sequence ID" value="HFC92998.1"/>
    <property type="molecule type" value="Genomic_DNA"/>
</dbReference>
<sequence>MDINNQLDGLAQRLTSLLPPSISELQQDVEQNLRSGLESGLRKMNLVSREEFDVQTAVLLRTREKVERLEKLIDQLSSKLEPQESIQKNKSE</sequence>
<comment type="function">
    <text evidence="1">Required for efficient ubiquinone (coenzyme Q) biosynthesis. UbiK is probably an accessory factor of Ubi enzymes and facilitates ubiquinone biosynthesis by acting as an assembly factor, a targeting factor, or both.</text>
</comment>
<organism evidence="2">
    <name type="scientific">Leucothrix mucor</name>
    <dbReference type="NCBI Taxonomy" id="45248"/>
    <lineage>
        <taxon>Bacteria</taxon>
        <taxon>Pseudomonadati</taxon>
        <taxon>Pseudomonadota</taxon>
        <taxon>Gammaproteobacteria</taxon>
        <taxon>Thiotrichales</taxon>
        <taxon>Thiotrichaceae</taxon>
        <taxon>Leucothrix</taxon>
    </lineage>
</organism>
<evidence type="ECO:0000313" key="2">
    <source>
        <dbReference type="EMBL" id="HFC92998.1"/>
    </source>
</evidence>
<dbReference type="UniPathway" id="UPA00232"/>
<accession>A0A7V2T428</accession>